<dbReference type="OrthoDB" id="643861at2"/>
<dbReference type="InterPro" id="IPR001434">
    <property type="entry name" value="OmcB-like_DUF11"/>
</dbReference>
<feature type="domain" description="Ig-like" evidence="2">
    <location>
        <begin position="553"/>
        <end position="631"/>
    </location>
</feature>
<dbReference type="NCBIfam" id="TIGR01451">
    <property type="entry name" value="B_ant_repeat"/>
    <property type="match status" value="1"/>
</dbReference>
<dbReference type="Pfam" id="PF17963">
    <property type="entry name" value="Big_9"/>
    <property type="match status" value="1"/>
</dbReference>
<dbReference type="Pfam" id="PF01345">
    <property type="entry name" value="DUF11"/>
    <property type="match status" value="1"/>
</dbReference>
<sequence length="1368" mass="143013">MKKYTLYSAFSKNAVQKLLLLLFAFVIMPSCISLSAQQQNSFVLAVPGQNLNFLNANRTLITNMGNNGLSAGSVWRYDNLITTNGITIYGVLTIKEINGTGTTLTMLDDETAGTGLPGRFQPRITTAATGGNILFELEFYEVTTNNRAYISEYYFTAADIDGSEFVEIGGYSTYQIDATSGLTITQQPTGRTRFGGITTELDGINFENTAAFIAQYKFPYTKVTFALGKSNAGTSRQFSLQFGTAGGTFTNPTTVRNPVKLMYITKKADTDNFVAGTTRKYTVVLDNIGTTAENVTLTDPLPAGLTYVPNTTAISVPAISEAESVADNFNSVSYARNNGIAWWKNEWTEIGEATDPAAGQITIASNALRFVTLPNGRGIERTVNLLRATNATLSFAYTQSATNGTLDVQVSANGSTYVSIGSVSGNTSGTFTGTIGAAYLTADTRIRLVNSSGGTWGTKTTTVDNLTVQYTLSLATQNKTNAASGGTLLNGVPSNVIVSGDNITLLPGAKATITFDVNVNCNAQGTITNTATAAAPGLYEDTISASHTAYVDPVNVTGSSRCDAGTEILTASGAQGNQQYRWYAASSGGTPLATGASFTTPSISSTTTYYVSFYNPDTGCESGRTPVTAVVSSAGAITGTGVISTTTGANGTTGDTGAVAAPNTAANNNASGTTAWTNLTNITSSNNANTSATNIAANGGTSQYLEIPFPAISIPTGYSANDISGIAIGIERNANNTNSIRDNVIQLLKNNIAVGDNKANTGTFWPNSDASVIYGGDTDLWGTTWQAADFTNTKLRIQVYNNATATRTANIDYVYVRVYFGAFGDDQSSVSFKISGVSGATGYTWTVPNGATITSGQGSSSILVNFNNAGQSGTYNVCATPSNTCGNGTQVCRQIAITNNVNNEISGTVYNDQNGSVAPQKVDGTPISQIGGQQLYAILTQSATTGTPAANRAISSVTVDPDGTYKFSYLANTTANYYRVYIKTTPYGDGIAVPATSDLPAGAVFNGAIDNDSTNSLTGGNSTNGYLNVTAGNNTNNTNVNFGIAVSNPIGNPDVTSTLEDTAKTFNILTNDTATSGTLVGASVDLDPVTAGRQTTYTTVNGTWTVDNSGNVTFTPVPDYFGNDSITYTVENSLGYKSNPTSITITVDPVNDAPSFTKGADQANPQTSSATTYTVAGWATNISKGPANESLQSVSFIVTNDNNTLFSIQPTITALGQLQYTIAGNASGTALVSVRIQDDGGTANGGIDTSAVQTFTITVNSTHCYKPAVTDAGNNIPSQHGITALSRAGTNNGNWPMVRQSAWTVLESKEKGFVINRVPTTASLANITNPIIGMMVYDVEAKCIKIYAVKSGETNPSWPCFETQACPD</sequence>
<name>A0A1G7VLP2_9FLAO</name>
<dbReference type="InterPro" id="IPR047589">
    <property type="entry name" value="DUF11_rpt"/>
</dbReference>
<feature type="domain" description="PKD-like" evidence="3">
    <location>
        <begin position="827"/>
        <end position="890"/>
    </location>
</feature>
<dbReference type="RefSeq" id="WP_089875044.1">
    <property type="nucleotide sequence ID" value="NZ_FNBH01000005.1"/>
</dbReference>
<evidence type="ECO:0000313" key="4">
    <source>
        <dbReference type="EMBL" id="SDG60746.1"/>
    </source>
</evidence>
<dbReference type="Pfam" id="PF19408">
    <property type="entry name" value="PKD_6"/>
    <property type="match status" value="1"/>
</dbReference>
<accession>A0A1G7VLP2</accession>
<gene>
    <name evidence="4" type="ORF">SAMN05421825_3676</name>
</gene>
<dbReference type="InterPro" id="IPR045829">
    <property type="entry name" value="PKD_6"/>
</dbReference>
<evidence type="ECO:0000259" key="3">
    <source>
        <dbReference type="Pfam" id="PF19408"/>
    </source>
</evidence>
<dbReference type="STRING" id="454006.SAMN05421825_3676"/>
<organism evidence="4 5">
    <name type="scientific">Epilithonimonas hungarica</name>
    <dbReference type="NCBI Taxonomy" id="454006"/>
    <lineage>
        <taxon>Bacteria</taxon>
        <taxon>Pseudomonadati</taxon>
        <taxon>Bacteroidota</taxon>
        <taxon>Flavobacteriia</taxon>
        <taxon>Flavobacteriales</taxon>
        <taxon>Weeksellaceae</taxon>
        <taxon>Chryseobacterium group</taxon>
        <taxon>Epilithonimonas</taxon>
    </lineage>
</organism>
<dbReference type="Proteomes" id="UP000199203">
    <property type="component" value="Unassembled WGS sequence"/>
</dbReference>
<dbReference type="Pfam" id="PF19081">
    <property type="entry name" value="Ig_7"/>
    <property type="match status" value="1"/>
</dbReference>
<dbReference type="InterPro" id="IPR044023">
    <property type="entry name" value="Ig_7"/>
</dbReference>
<protein>
    <submittedName>
        <fullName evidence="4">Uncharacterized protein</fullName>
    </submittedName>
</protein>
<feature type="domain" description="DUF11" evidence="1">
    <location>
        <begin position="264"/>
        <end position="313"/>
    </location>
</feature>
<proteinExistence type="predicted"/>
<evidence type="ECO:0000259" key="1">
    <source>
        <dbReference type="Pfam" id="PF01345"/>
    </source>
</evidence>
<evidence type="ECO:0000259" key="2">
    <source>
        <dbReference type="Pfam" id="PF19081"/>
    </source>
</evidence>
<dbReference type="EMBL" id="FNBH01000005">
    <property type="protein sequence ID" value="SDG60746.1"/>
    <property type="molecule type" value="Genomic_DNA"/>
</dbReference>
<reference evidence="5" key="1">
    <citation type="submission" date="2016-10" db="EMBL/GenBank/DDBJ databases">
        <authorList>
            <person name="Varghese N."/>
            <person name="Submissions S."/>
        </authorList>
    </citation>
    <scope>NUCLEOTIDE SEQUENCE [LARGE SCALE GENOMIC DNA]</scope>
    <source>
        <strain evidence="5">DSM 19684</strain>
    </source>
</reference>
<keyword evidence="5" id="KW-1185">Reference proteome</keyword>
<evidence type="ECO:0000313" key="5">
    <source>
        <dbReference type="Proteomes" id="UP000199203"/>
    </source>
</evidence>